<feature type="region of interest" description="Disordered" evidence="2">
    <location>
        <begin position="330"/>
        <end position="364"/>
    </location>
</feature>
<feature type="compositionally biased region" description="Low complexity" evidence="2">
    <location>
        <begin position="333"/>
        <end position="345"/>
    </location>
</feature>
<dbReference type="SMART" id="SM00220">
    <property type="entry name" value="S_TKc"/>
    <property type="match status" value="1"/>
</dbReference>
<evidence type="ECO:0000256" key="1">
    <source>
        <dbReference type="PROSITE-ProRule" id="PRU10141"/>
    </source>
</evidence>
<dbReference type="AlphaFoldDB" id="A0A811K708"/>
<evidence type="ECO:0000256" key="2">
    <source>
        <dbReference type="SAM" id="MobiDB-lite"/>
    </source>
</evidence>
<evidence type="ECO:0000313" key="4">
    <source>
        <dbReference type="EMBL" id="CAD5211140.1"/>
    </source>
</evidence>
<keyword evidence="1" id="KW-0547">Nucleotide-binding</keyword>
<dbReference type="SUPFAM" id="SSF56112">
    <property type="entry name" value="Protein kinase-like (PK-like)"/>
    <property type="match status" value="1"/>
</dbReference>
<dbReference type="EMBL" id="CAJFCW020000002">
    <property type="protein sequence ID" value="CAG9092744.1"/>
    <property type="molecule type" value="Genomic_DNA"/>
</dbReference>
<dbReference type="Pfam" id="PF00069">
    <property type="entry name" value="Pkinase"/>
    <property type="match status" value="1"/>
</dbReference>
<dbReference type="InterPro" id="IPR017441">
    <property type="entry name" value="Protein_kinase_ATP_BS"/>
</dbReference>
<dbReference type="PANTHER" id="PTHR11909">
    <property type="entry name" value="CASEIN KINASE-RELATED"/>
    <property type="match status" value="1"/>
</dbReference>
<dbReference type="InterPro" id="IPR050235">
    <property type="entry name" value="CK1_Ser-Thr_kinase"/>
</dbReference>
<reference evidence="4" key="1">
    <citation type="submission" date="2020-09" db="EMBL/GenBank/DDBJ databases">
        <authorList>
            <person name="Kikuchi T."/>
        </authorList>
    </citation>
    <scope>NUCLEOTIDE SEQUENCE</scope>
    <source>
        <strain evidence="4">SH1</strain>
    </source>
</reference>
<evidence type="ECO:0000313" key="5">
    <source>
        <dbReference type="Proteomes" id="UP000614601"/>
    </source>
</evidence>
<sequence length="364" mass="41713">MFVDMAQVAPQLAPVSKQQPPSIQNSETSERLPQVGEFIVGDKTKRKFRIVSVLGDGGYGTVYEATDEIRKVAIKTEKYTKSMLHIEINVLRSANTEHCKHILELIDHGVSRPNFAYVIMPLLGKDIHRLRNEQKERKFSLGTAIRVGIQGLKSIQELHEKCGFLSRDVKPGNFACGHPNSIECRTIFLIDFGLARKYIDKNKNVLPSRKEVGWRGTTRYGSLQAHQKQDLGRKDDLESWFYMLVEITKGHLPWRAMTDRDQVYAAKLSSRTLNRQNFLSECPDEFCRILSHIDMIKFAEAPAYGEILAFLNSIMARLHVMPDTPFDWEDDSSNMSSTKNSSYSDNEQRCNRNDRLSRENALHY</sequence>
<dbReference type="InterPro" id="IPR011009">
    <property type="entry name" value="Kinase-like_dom_sf"/>
</dbReference>
<dbReference type="Proteomes" id="UP000783686">
    <property type="component" value="Unassembled WGS sequence"/>
</dbReference>
<evidence type="ECO:0000259" key="3">
    <source>
        <dbReference type="PROSITE" id="PS50011"/>
    </source>
</evidence>
<name>A0A811K708_9BILA</name>
<feature type="binding site" evidence="1">
    <location>
        <position position="75"/>
    </location>
    <ligand>
        <name>ATP</name>
        <dbReference type="ChEBI" id="CHEBI:30616"/>
    </ligand>
</feature>
<accession>A0A811K708</accession>
<keyword evidence="5" id="KW-1185">Reference proteome</keyword>
<dbReference type="PROSITE" id="PS50011">
    <property type="entry name" value="PROTEIN_KINASE_DOM"/>
    <property type="match status" value="1"/>
</dbReference>
<protein>
    <recommendedName>
        <fullName evidence="3">Protein kinase domain-containing protein</fullName>
    </recommendedName>
</protein>
<organism evidence="4 5">
    <name type="scientific">Bursaphelenchus okinawaensis</name>
    <dbReference type="NCBI Taxonomy" id="465554"/>
    <lineage>
        <taxon>Eukaryota</taxon>
        <taxon>Metazoa</taxon>
        <taxon>Ecdysozoa</taxon>
        <taxon>Nematoda</taxon>
        <taxon>Chromadorea</taxon>
        <taxon>Rhabditida</taxon>
        <taxon>Tylenchina</taxon>
        <taxon>Tylenchomorpha</taxon>
        <taxon>Aphelenchoidea</taxon>
        <taxon>Aphelenchoididae</taxon>
        <taxon>Bursaphelenchus</taxon>
    </lineage>
</organism>
<dbReference type="PROSITE" id="PS00107">
    <property type="entry name" value="PROTEIN_KINASE_ATP"/>
    <property type="match status" value="1"/>
</dbReference>
<gene>
    <name evidence="4" type="ORF">BOKJ2_LOCUS3545</name>
</gene>
<dbReference type="Gene3D" id="1.10.510.10">
    <property type="entry name" value="Transferase(Phosphotransferase) domain 1"/>
    <property type="match status" value="1"/>
</dbReference>
<dbReference type="InterPro" id="IPR000719">
    <property type="entry name" value="Prot_kinase_dom"/>
</dbReference>
<dbReference type="Proteomes" id="UP000614601">
    <property type="component" value="Unassembled WGS sequence"/>
</dbReference>
<feature type="domain" description="Protein kinase" evidence="3">
    <location>
        <begin position="48"/>
        <end position="315"/>
    </location>
</feature>
<dbReference type="OrthoDB" id="2687620at2759"/>
<dbReference type="GO" id="GO:0004672">
    <property type="term" value="F:protein kinase activity"/>
    <property type="evidence" value="ECO:0007669"/>
    <property type="project" value="InterPro"/>
</dbReference>
<dbReference type="EMBL" id="CAJFDH010000002">
    <property type="protein sequence ID" value="CAD5211140.1"/>
    <property type="molecule type" value="Genomic_DNA"/>
</dbReference>
<feature type="compositionally biased region" description="Basic and acidic residues" evidence="2">
    <location>
        <begin position="346"/>
        <end position="364"/>
    </location>
</feature>
<keyword evidence="1" id="KW-0067">ATP-binding</keyword>
<proteinExistence type="predicted"/>
<dbReference type="GO" id="GO:0005524">
    <property type="term" value="F:ATP binding"/>
    <property type="evidence" value="ECO:0007669"/>
    <property type="project" value="UniProtKB-UniRule"/>
</dbReference>
<comment type="caution">
    <text evidence="4">The sequence shown here is derived from an EMBL/GenBank/DDBJ whole genome shotgun (WGS) entry which is preliminary data.</text>
</comment>